<evidence type="ECO:0000313" key="3">
    <source>
        <dbReference type="Proteomes" id="UP000021315"/>
    </source>
</evidence>
<dbReference type="RefSeq" id="WP_273704411.1">
    <property type="nucleotide sequence ID" value="NZ_JDST02000024.1"/>
</dbReference>
<protein>
    <recommendedName>
        <fullName evidence="4">Copper-binding protein</fullName>
    </recommendedName>
</protein>
<organism evidence="2 3">
    <name type="scientific">Candidatus Accumulibacter cognatus</name>
    <dbReference type="NCBI Taxonomy" id="2954383"/>
    <lineage>
        <taxon>Bacteria</taxon>
        <taxon>Pseudomonadati</taxon>
        <taxon>Pseudomonadota</taxon>
        <taxon>Betaproteobacteria</taxon>
        <taxon>Candidatus Accumulibacter</taxon>
    </lineage>
</organism>
<name>A0A080MAQ1_9PROT</name>
<dbReference type="AlphaFoldDB" id="A0A080MAQ1"/>
<evidence type="ECO:0000313" key="2">
    <source>
        <dbReference type="EMBL" id="KFB77525.1"/>
    </source>
</evidence>
<evidence type="ECO:0008006" key="4">
    <source>
        <dbReference type="Google" id="ProtNLM"/>
    </source>
</evidence>
<sequence length="139" mass="14435">MKSFLSCCCMSLIFGTVGPVHARGISEASEVSVLVTGSVVVMASALPLMAMQSLMDAAVASVKPAGNGMTDVEVRQRSTQKACTVRVPDQAIEGKGIKPGQKAALVADPNGHMLQIEGQQIAYIPARGSDALLHSKALK</sequence>
<dbReference type="EMBL" id="JDST02000024">
    <property type="protein sequence ID" value="KFB77525.1"/>
    <property type="molecule type" value="Genomic_DNA"/>
</dbReference>
<gene>
    <name evidence="2" type="ORF">AW06_001384</name>
</gene>
<keyword evidence="1" id="KW-0732">Signal</keyword>
<feature type="signal peptide" evidence="1">
    <location>
        <begin position="1"/>
        <end position="22"/>
    </location>
</feature>
<comment type="caution">
    <text evidence="2">The sequence shown here is derived from an EMBL/GenBank/DDBJ whole genome shotgun (WGS) entry which is preliminary data.</text>
</comment>
<dbReference type="Proteomes" id="UP000021315">
    <property type="component" value="Unassembled WGS sequence"/>
</dbReference>
<keyword evidence="3" id="KW-1185">Reference proteome</keyword>
<proteinExistence type="predicted"/>
<accession>A0A080MAQ1</accession>
<evidence type="ECO:0000256" key="1">
    <source>
        <dbReference type="SAM" id="SignalP"/>
    </source>
</evidence>
<feature type="chain" id="PRO_5001751148" description="Copper-binding protein" evidence="1">
    <location>
        <begin position="23"/>
        <end position="139"/>
    </location>
</feature>
<reference evidence="2" key="1">
    <citation type="submission" date="2014-02" db="EMBL/GenBank/DDBJ databases">
        <title>Expanding our view of genomic diversity in Candidatus Accumulibacter clades.</title>
        <authorList>
            <person name="Skennerton C.T."/>
            <person name="Barr J.J."/>
            <person name="Slater F.R."/>
            <person name="Bond P.L."/>
            <person name="Tyson G.W."/>
        </authorList>
    </citation>
    <scope>NUCLEOTIDE SEQUENCE [LARGE SCALE GENOMIC DNA]</scope>
</reference>